<feature type="region of interest" description="Disordered" evidence="1">
    <location>
        <begin position="51"/>
        <end position="96"/>
    </location>
</feature>
<dbReference type="Proteomes" id="UP000000245">
    <property type="component" value="Plasmid pACRY08"/>
</dbReference>
<sequence length="161" mass="18168">MWGMLASMSKHSMASLRERRAALGLVQMNLWIREEDRAAFTAAVAPFKQRAGELDPAQRPGRKRQEFARASSRPVARQKPPEAPQRPAERRSAPRPAIALPCRLIFPTRPPARLRNAMKEDGWFYDKLTGTWTADEAEPVELWIDELVRDWGGRIIAPAGG</sequence>
<evidence type="ECO:0000256" key="1">
    <source>
        <dbReference type="SAM" id="MobiDB-lite"/>
    </source>
</evidence>
<gene>
    <name evidence="2" type="ordered locus">Acry_3633</name>
</gene>
<organism evidence="2 3">
    <name type="scientific">Acidiphilium cryptum (strain JF-5)</name>
    <dbReference type="NCBI Taxonomy" id="349163"/>
    <lineage>
        <taxon>Bacteria</taxon>
        <taxon>Pseudomonadati</taxon>
        <taxon>Pseudomonadota</taxon>
        <taxon>Alphaproteobacteria</taxon>
        <taxon>Acetobacterales</taxon>
        <taxon>Acidocellaceae</taxon>
        <taxon>Acidiphilium</taxon>
    </lineage>
</organism>
<geneLocation type="plasmid" evidence="2 3">
    <name>pACRY08</name>
</geneLocation>
<keyword evidence="2" id="KW-0614">Plasmid</keyword>
<accession>A5FUE3</accession>
<keyword evidence="3" id="KW-1185">Reference proteome</keyword>
<dbReference type="HOGENOM" id="CLU_1640114_0_0_5"/>
<dbReference type="AlphaFoldDB" id="A5FUE3"/>
<reference evidence="2 3" key="1">
    <citation type="submission" date="2007-05" db="EMBL/GenBank/DDBJ databases">
        <title>Complete sequence of plasmid8 pACRY08 of Acidiphilium cryptum JF-5.</title>
        <authorList>
            <consortium name="US DOE Joint Genome Institute"/>
            <person name="Copeland A."/>
            <person name="Lucas S."/>
            <person name="Lapidus A."/>
            <person name="Barry K."/>
            <person name="Detter J.C."/>
            <person name="Glavina del Rio T."/>
            <person name="Hammon N."/>
            <person name="Israni S."/>
            <person name="Dalin E."/>
            <person name="Tice H."/>
            <person name="Pitluck S."/>
            <person name="Sims D."/>
            <person name="Brettin T."/>
            <person name="Bruce D."/>
            <person name="Han C."/>
            <person name="Schmutz J."/>
            <person name="Larimer F."/>
            <person name="Land M."/>
            <person name="Hauser L."/>
            <person name="Kyrpides N."/>
            <person name="Kim E."/>
            <person name="Magnuson T."/>
            <person name="Richardson P."/>
        </authorList>
    </citation>
    <scope>NUCLEOTIDE SEQUENCE [LARGE SCALE GENOMIC DNA]</scope>
    <source>
        <strain evidence="3">JF-5</strain>
        <plasmid evidence="3">Plasmid pACRY08</plasmid>
    </source>
</reference>
<evidence type="ECO:0000313" key="3">
    <source>
        <dbReference type="Proteomes" id="UP000000245"/>
    </source>
</evidence>
<dbReference type="KEGG" id="acr:Acry_3633"/>
<protein>
    <submittedName>
        <fullName evidence="2">Uncharacterized protein</fullName>
    </submittedName>
</protein>
<name>A5FUE3_ACICJ</name>
<proteinExistence type="predicted"/>
<dbReference type="EMBL" id="CP000696">
    <property type="protein sequence ID" value="ABQ29225.1"/>
    <property type="molecule type" value="Genomic_DNA"/>
</dbReference>
<evidence type="ECO:0000313" key="2">
    <source>
        <dbReference type="EMBL" id="ABQ29225.1"/>
    </source>
</evidence>